<dbReference type="WBParaSite" id="ES5_v2.g21387.t1">
    <property type="protein sequence ID" value="ES5_v2.g21387.t1"/>
    <property type="gene ID" value="ES5_v2.g21387"/>
</dbReference>
<dbReference type="Proteomes" id="UP000887579">
    <property type="component" value="Unplaced"/>
</dbReference>
<proteinExistence type="predicted"/>
<sequence length="152" mass="16974">MLLGAMHSIAYEMQHYGCKTEIDVGNDECYCDMTIELQNFEYSFAFFYYNPSFCEAGSPSTSFDNSAFDLPELMDDEEALLEDDDIIDNDIDDDNNEEENKLKAANISKVSSLFNDVDLISSWPSRITAAAASNIDKNESSSNSAFFSLSSL</sequence>
<evidence type="ECO:0000313" key="1">
    <source>
        <dbReference type="Proteomes" id="UP000887579"/>
    </source>
</evidence>
<organism evidence="1 2">
    <name type="scientific">Panagrolaimus sp. ES5</name>
    <dbReference type="NCBI Taxonomy" id="591445"/>
    <lineage>
        <taxon>Eukaryota</taxon>
        <taxon>Metazoa</taxon>
        <taxon>Ecdysozoa</taxon>
        <taxon>Nematoda</taxon>
        <taxon>Chromadorea</taxon>
        <taxon>Rhabditida</taxon>
        <taxon>Tylenchina</taxon>
        <taxon>Panagrolaimomorpha</taxon>
        <taxon>Panagrolaimoidea</taxon>
        <taxon>Panagrolaimidae</taxon>
        <taxon>Panagrolaimus</taxon>
    </lineage>
</organism>
<reference evidence="2" key="1">
    <citation type="submission" date="2022-11" db="UniProtKB">
        <authorList>
            <consortium name="WormBaseParasite"/>
        </authorList>
    </citation>
    <scope>IDENTIFICATION</scope>
</reference>
<accession>A0AC34FVQ4</accession>
<name>A0AC34FVQ4_9BILA</name>
<evidence type="ECO:0000313" key="2">
    <source>
        <dbReference type="WBParaSite" id="ES5_v2.g21387.t1"/>
    </source>
</evidence>
<protein>
    <submittedName>
        <fullName evidence="2">Uncharacterized protein</fullName>
    </submittedName>
</protein>